<dbReference type="EMBL" id="JF974320">
    <property type="protein sequence ID" value="AET84847.1"/>
    <property type="molecule type" value="Genomic_DNA"/>
</dbReference>
<feature type="active site" description="Nucleophile" evidence="2">
    <location>
        <position position="37"/>
    </location>
</feature>
<sequence length="251" mass="28429">MKYLILGPAAMGIFTLIGALKVLENDLVDVEEISGSSAGAIITLFLATGMTVDEIVTTSLSIDIQQLMKIRIRSFYNKFGFVDVDPIRKKLVDVCGFDPTFKEIDMKIYISAFCLNTSQTVYFSKDTHPDMKVIDAVCMSMAVPFIFACGKYNGYTYVDGGTMEQYPLTPFIDKKSHEITCIKIKSNNIFQENIDNPKQFVESLILSTLSNRYTYDKPIKIIEVNVENTNVFDFNMSYEEKVKLYNMGFLN</sequence>
<feature type="short sequence motif" description="GXSXG" evidence="2">
    <location>
        <begin position="35"/>
        <end position="39"/>
    </location>
</feature>
<organismHost>
    <name type="scientific">Micromonas pusilla</name>
    <name type="common">Picoplanktonic green alga</name>
    <name type="synonym">Chromulina pusilla</name>
    <dbReference type="NCBI Taxonomy" id="38833"/>
</organismHost>
<organism evidence="4 5">
    <name type="scientific">Micromonas pusilla virus SP1</name>
    <name type="common">MpV-SP1</name>
    <dbReference type="NCBI Taxonomy" id="373996"/>
    <lineage>
        <taxon>Viruses</taxon>
        <taxon>Varidnaviria</taxon>
        <taxon>Bamfordvirae</taxon>
        <taxon>Nucleocytoviricota</taxon>
        <taxon>Megaviricetes</taxon>
        <taxon>Algavirales</taxon>
        <taxon>Phycodnaviridae</taxon>
        <taxon>Prasinovirus</taxon>
        <taxon>Prasinovirus micromonas</taxon>
    </lineage>
</organism>
<feature type="domain" description="PNPLA" evidence="3">
    <location>
        <begin position="4"/>
        <end position="172"/>
    </location>
</feature>
<dbReference type="InterPro" id="IPR052580">
    <property type="entry name" value="Lipid_Hydrolase"/>
</dbReference>
<evidence type="ECO:0000256" key="1">
    <source>
        <dbReference type="ARBA" id="ARBA00023098"/>
    </source>
</evidence>
<evidence type="ECO:0000313" key="5">
    <source>
        <dbReference type="Proteomes" id="UP000232710"/>
    </source>
</evidence>
<dbReference type="GO" id="GO:0016787">
    <property type="term" value="F:hydrolase activity"/>
    <property type="evidence" value="ECO:0007669"/>
    <property type="project" value="UniProtKB-UniRule"/>
</dbReference>
<dbReference type="InterPro" id="IPR016035">
    <property type="entry name" value="Acyl_Trfase/lysoPLipase"/>
</dbReference>
<dbReference type="InterPro" id="IPR002641">
    <property type="entry name" value="PNPLA_dom"/>
</dbReference>
<keyword evidence="2" id="KW-0378">Hydrolase</keyword>
<dbReference type="SUPFAM" id="SSF52151">
    <property type="entry name" value="FabD/lysophospholipase-like"/>
    <property type="match status" value="1"/>
</dbReference>
<keyword evidence="1 2" id="KW-0443">Lipid metabolism</keyword>
<dbReference type="PROSITE" id="PS51635">
    <property type="entry name" value="PNPLA"/>
    <property type="match status" value="1"/>
</dbReference>
<name>G9E620_MPSP1</name>
<dbReference type="Gene3D" id="3.40.1090.10">
    <property type="entry name" value="Cytosolic phospholipase A2 catalytic domain"/>
    <property type="match status" value="2"/>
</dbReference>
<evidence type="ECO:0000256" key="2">
    <source>
        <dbReference type="PROSITE-ProRule" id="PRU01161"/>
    </source>
</evidence>
<reference evidence="4 5" key="1">
    <citation type="submission" date="2010-12" db="EMBL/GenBank/DDBJ databases">
        <title>The Genome Sequence of Micromonas pusilla virus SP1.</title>
        <authorList>
            <consortium name="The Broad Institute Genome Sequencing Platform"/>
            <person name="Henn M.R."/>
            <person name="Suttle C."/>
            <person name="Winget D."/>
            <person name="Chan A."/>
            <person name="Levin J."/>
            <person name="Malboeuf C."/>
            <person name="Casali M."/>
            <person name="Russ C."/>
            <person name="Lennon N."/>
            <person name="Chapman S.B."/>
            <person name="Erlich R."/>
            <person name="Young S.K."/>
            <person name="Yandava C."/>
            <person name="Zeng Q."/>
            <person name="Alvarado L."/>
            <person name="Anderson S."/>
            <person name="Berlin A."/>
            <person name="Chen Z."/>
            <person name="Freedman E."/>
            <person name="Gellesch M."/>
            <person name="Goldberg J."/>
            <person name="Green L."/>
            <person name="Griggs A."/>
            <person name="Gujja S."/>
            <person name="Heilman E.R."/>
            <person name="Heiman D."/>
            <person name="Hollinger A."/>
            <person name="Howarth C."/>
            <person name="Larson L."/>
            <person name="Mehta T."/>
            <person name="Pearson M."/>
            <person name="Roberts A."/>
            <person name="Ryan E."/>
            <person name="Saif S."/>
            <person name="Shea T."/>
            <person name="Shenoy N."/>
            <person name="Sisk P."/>
            <person name="Stolte C."/>
            <person name="Sykes S."/>
            <person name="White J."/>
            <person name="Haas B."/>
            <person name="Nusbaum C."/>
            <person name="Birren B."/>
        </authorList>
    </citation>
    <scope>NUCLEOTIDE SEQUENCE [LARGE SCALE GENOMIC DNA]</scope>
    <source>
        <strain evidence="4 5">SP1</strain>
    </source>
</reference>
<dbReference type="GO" id="GO:0016042">
    <property type="term" value="P:lipid catabolic process"/>
    <property type="evidence" value="ECO:0007669"/>
    <property type="project" value="UniProtKB-UniRule"/>
</dbReference>
<keyword evidence="2" id="KW-0442">Lipid degradation</keyword>
<evidence type="ECO:0000313" key="4">
    <source>
        <dbReference type="EMBL" id="AET84847.1"/>
    </source>
</evidence>
<keyword evidence="5" id="KW-1185">Reference proteome</keyword>
<proteinExistence type="predicted"/>
<dbReference type="Proteomes" id="UP000232710">
    <property type="component" value="Segment"/>
</dbReference>
<comment type="caution">
    <text evidence="2">Lacks conserved residue(s) required for the propagation of feature annotation.</text>
</comment>
<evidence type="ECO:0000259" key="3">
    <source>
        <dbReference type="PROSITE" id="PS51635"/>
    </source>
</evidence>
<gene>
    <name evidence="4" type="ORF">MPXG_00049</name>
</gene>
<protein>
    <recommendedName>
        <fullName evidence="3">PNPLA domain-containing protein</fullName>
    </recommendedName>
</protein>
<dbReference type="PANTHER" id="PTHR46394">
    <property type="entry name" value="ANNEXIN"/>
    <property type="match status" value="1"/>
</dbReference>
<dbReference type="Pfam" id="PF01734">
    <property type="entry name" value="Patatin"/>
    <property type="match status" value="1"/>
</dbReference>
<accession>G9E620</accession>
<dbReference type="PANTHER" id="PTHR46394:SF1">
    <property type="entry name" value="PNPLA DOMAIN-CONTAINING PROTEIN"/>
    <property type="match status" value="1"/>
</dbReference>
<feature type="short sequence motif" description="DGA/G" evidence="2">
    <location>
        <begin position="159"/>
        <end position="161"/>
    </location>
</feature>
<feature type="active site" description="Proton acceptor" evidence="2">
    <location>
        <position position="159"/>
    </location>
</feature>